<evidence type="ECO:0000313" key="2">
    <source>
        <dbReference type="Proteomes" id="UP001597083"/>
    </source>
</evidence>
<dbReference type="EMBL" id="JBHTIR010004106">
    <property type="protein sequence ID" value="MFD0856416.1"/>
    <property type="molecule type" value="Genomic_DNA"/>
</dbReference>
<keyword evidence="2" id="KW-1185">Reference proteome</keyword>
<protein>
    <recommendedName>
        <fullName evidence="3">TerB family tellurite resistance protein</fullName>
    </recommendedName>
</protein>
<dbReference type="Proteomes" id="UP001597083">
    <property type="component" value="Unassembled WGS sequence"/>
</dbReference>
<comment type="caution">
    <text evidence="1">The sequence shown here is derived from an EMBL/GenBank/DDBJ whole genome shotgun (WGS) entry which is preliminary data.</text>
</comment>
<organism evidence="1 2">
    <name type="scientific">Actinomadura adrarensis</name>
    <dbReference type="NCBI Taxonomy" id="1819600"/>
    <lineage>
        <taxon>Bacteria</taxon>
        <taxon>Bacillati</taxon>
        <taxon>Actinomycetota</taxon>
        <taxon>Actinomycetes</taxon>
        <taxon>Streptosporangiales</taxon>
        <taxon>Thermomonosporaceae</taxon>
        <taxon>Actinomadura</taxon>
    </lineage>
</organism>
<proteinExistence type="predicted"/>
<evidence type="ECO:0000313" key="1">
    <source>
        <dbReference type="EMBL" id="MFD0856416.1"/>
    </source>
</evidence>
<sequence length="151" mass="17073">MPVNEKEFSALLALLSGRSEEHNRLLDELDPAEQARGYSALIAAGMFELAEKRFIRDGKYAPRSEVLAYVAHARGKSDDFADELDPRIAERVLLCALDEGEIDDIDNSEAIKTQLWLLGALVDDEEFSRDELHSFLKLARRTADEWLEPEP</sequence>
<reference evidence="2" key="1">
    <citation type="journal article" date="2019" name="Int. J. Syst. Evol. Microbiol.">
        <title>The Global Catalogue of Microorganisms (GCM) 10K type strain sequencing project: providing services to taxonomists for standard genome sequencing and annotation.</title>
        <authorList>
            <consortium name="The Broad Institute Genomics Platform"/>
            <consortium name="The Broad Institute Genome Sequencing Center for Infectious Disease"/>
            <person name="Wu L."/>
            <person name="Ma J."/>
        </authorList>
    </citation>
    <scope>NUCLEOTIDE SEQUENCE [LARGE SCALE GENOMIC DNA]</scope>
    <source>
        <strain evidence="2">JCM 31696</strain>
    </source>
</reference>
<name>A0ABW3CPE9_9ACTN</name>
<evidence type="ECO:0008006" key="3">
    <source>
        <dbReference type="Google" id="ProtNLM"/>
    </source>
</evidence>
<accession>A0ABW3CPE9</accession>
<gene>
    <name evidence="1" type="ORF">ACFQ07_29520</name>
</gene>